<dbReference type="InterPro" id="IPR054170">
    <property type="entry name" value="RlmL_1st"/>
</dbReference>
<dbReference type="Pfam" id="PF01170">
    <property type="entry name" value="UPF0020"/>
    <property type="match status" value="1"/>
</dbReference>
<dbReference type="InterPro" id="IPR000241">
    <property type="entry name" value="RlmKL-like_Mtase"/>
</dbReference>
<feature type="domain" description="Ribosomal RNA large subunit methyltransferase K/L-like methyltransferase" evidence="3">
    <location>
        <begin position="163"/>
        <end position="364"/>
    </location>
</feature>
<dbReference type="PROSITE" id="PS01261">
    <property type="entry name" value="UPF0020"/>
    <property type="match status" value="1"/>
</dbReference>
<dbReference type="GO" id="GO:0008168">
    <property type="term" value="F:methyltransferase activity"/>
    <property type="evidence" value="ECO:0007669"/>
    <property type="project" value="UniProtKB-KW"/>
</dbReference>
<evidence type="ECO:0000256" key="2">
    <source>
        <dbReference type="ARBA" id="ARBA00022679"/>
    </source>
</evidence>
<evidence type="ECO:0000313" key="7">
    <source>
        <dbReference type="Proteomes" id="UP001314903"/>
    </source>
</evidence>
<dbReference type="PANTHER" id="PTHR47313">
    <property type="entry name" value="RIBOSOMAL RNA LARGE SUBUNIT METHYLTRANSFERASE K/L"/>
    <property type="match status" value="1"/>
</dbReference>
<feature type="domain" description="THUMP" evidence="4">
    <location>
        <begin position="68"/>
        <end position="154"/>
    </location>
</feature>
<dbReference type="CDD" id="cd11715">
    <property type="entry name" value="THUMP_AdoMetMT"/>
    <property type="match status" value="1"/>
</dbReference>
<dbReference type="GO" id="GO:0032259">
    <property type="term" value="P:methylation"/>
    <property type="evidence" value="ECO:0007669"/>
    <property type="project" value="UniProtKB-KW"/>
</dbReference>
<dbReference type="Pfam" id="PF02926">
    <property type="entry name" value="THUMP"/>
    <property type="match status" value="1"/>
</dbReference>
<dbReference type="EC" id="2.1.1.-" evidence="6"/>
<evidence type="ECO:0000313" key="6">
    <source>
        <dbReference type="EMBL" id="MBP2026385.1"/>
    </source>
</evidence>
<dbReference type="Gene3D" id="3.40.50.150">
    <property type="entry name" value="Vaccinia Virus protein VP39"/>
    <property type="match status" value="1"/>
</dbReference>
<dbReference type="Proteomes" id="UP001314903">
    <property type="component" value="Unassembled WGS sequence"/>
</dbReference>
<dbReference type="InterPro" id="IPR053943">
    <property type="entry name" value="RlmKL-like_Mtase_CS"/>
</dbReference>
<dbReference type="InterPro" id="IPR004114">
    <property type="entry name" value="THUMP_dom"/>
</dbReference>
<dbReference type="PRINTS" id="PR00507">
    <property type="entry name" value="N12N6MTFRASE"/>
</dbReference>
<evidence type="ECO:0000256" key="1">
    <source>
        <dbReference type="ARBA" id="ARBA00022603"/>
    </source>
</evidence>
<evidence type="ECO:0000259" key="5">
    <source>
        <dbReference type="Pfam" id="PF22020"/>
    </source>
</evidence>
<dbReference type="RefSeq" id="WP_209658373.1">
    <property type="nucleotide sequence ID" value="NZ_JAGGLI010000001.1"/>
</dbReference>
<organism evidence="6 7">
    <name type="scientific">Acetoanaerobium pronyense</name>
    <dbReference type="NCBI Taxonomy" id="1482736"/>
    <lineage>
        <taxon>Bacteria</taxon>
        <taxon>Bacillati</taxon>
        <taxon>Bacillota</taxon>
        <taxon>Clostridia</taxon>
        <taxon>Peptostreptococcales</taxon>
        <taxon>Filifactoraceae</taxon>
        <taxon>Acetoanaerobium</taxon>
    </lineage>
</organism>
<evidence type="ECO:0000259" key="3">
    <source>
        <dbReference type="Pfam" id="PF01170"/>
    </source>
</evidence>
<keyword evidence="1 6" id="KW-0489">Methyltransferase</keyword>
<dbReference type="CDD" id="cd02440">
    <property type="entry name" value="AdoMet_MTases"/>
    <property type="match status" value="1"/>
</dbReference>
<dbReference type="SUPFAM" id="SSF53335">
    <property type="entry name" value="S-adenosyl-L-methionine-dependent methyltransferases"/>
    <property type="match status" value="1"/>
</dbReference>
<dbReference type="Pfam" id="PF22020">
    <property type="entry name" value="RlmL_1st"/>
    <property type="match status" value="1"/>
</dbReference>
<dbReference type="InterPro" id="IPR029063">
    <property type="entry name" value="SAM-dependent_MTases_sf"/>
</dbReference>
<gene>
    <name evidence="6" type="ORF">J2Z35_000174</name>
</gene>
<dbReference type="PANTHER" id="PTHR47313:SF1">
    <property type="entry name" value="RIBOSOMAL RNA LARGE SUBUNIT METHYLTRANSFERASE K_L"/>
    <property type="match status" value="1"/>
</dbReference>
<keyword evidence="7" id="KW-1185">Reference proteome</keyword>
<protein>
    <submittedName>
        <fullName evidence="6">N6-adenine-specific DNA methylase</fullName>
        <ecNumber evidence="6">2.1.1.-</ecNumber>
    </submittedName>
</protein>
<dbReference type="PROSITE" id="PS00092">
    <property type="entry name" value="N6_MTASE"/>
    <property type="match status" value="1"/>
</dbReference>
<reference evidence="6 7" key="1">
    <citation type="submission" date="2021-03" db="EMBL/GenBank/DDBJ databases">
        <title>Genomic Encyclopedia of Type Strains, Phase IV (KMG-IV): sequencing the most valuable type-strain genomes for metagenomic binning, comparative biology and taxonomic classification.</title>
        <authorList>
            <person name="Goeker M."/>
        </authorList>
    </citation>
    <scope>NUCLEOTIDE SEQUENCE [LARGE SCALE GENOMIC DNA]</scope>
    <source>
        <strain evidence="6 7">DSM 27512</strain>
    </source>
</reference>
<accession>A0ABS4KG93</accession>
<evidence type="ECO:0000259" key="4">
    <source>
        <dbReference type="Pfam" id="PF02926"/>
    </source>
</evidence>
<comment type="caution">
    <text evidence="6">The sequence shown here is derived from an EMBL/GenBank/DDBJ whole genome shotgun (WGS) entry which is preliminary data.</text>
</comment>
<keyword evidence="2 6" id="KW-0808">Transferase</keyword>
<proteinExistence type="predicted"/>
<name>A0ABS4KG93_9FIRM</name>
<dbReference type="Gene3D" id="3.30.2130.30">
    <property type="match status" value="1"/>
</dbReference>
<sequence>MKYELIAPCLFGMESTVSFELKNLGIKVLKVSDGRVTFEGDEFTIAKANLSLRTAERVLVKVGEFKAYSFEDLYQGMLSLPFEKYIEKDSAFPVAKAKTIKSKLFSVPDIQSVAKKGVVERLKLKHRVTELPETKEIHPINIFINKDVVEVTIDTTGPALHKRGYREKSGGAPIRETLAAFMVMLTPWRPGRYLVDPMCGSGTILIEAALIGANIMPGINRNFTGENLSFIPKRVWKEEREEALRLENDVDFKIKGYDIDEEVIEIAKENAEIAGVGHLIDFEVRDIKDFEETEEYGFIITNPPYGERLGSEDEINEIYNILKENFKKLKNWSYYIITTMEDLESTLEIPFQKNRKLYNGMLKSYYYQYLGPKPPKK</sequence>
<feature type="domain" description="RlmL ferredoxin-like" evidence="5">
    <location>
        <begin position="4"/>
        <end position="59"/>
    </location>
</feature>
<dbReference type="EMBL" id="JAGGLI010000001">
    <property type="protein sequence ID" value="MBP2026385.1"/>
    <property type="molecule type" value="Genomic_DNA"/>
</dbReference>
<dbReference type="InterPro" id="IPR002052">
    <property type="entry name" value="DNA_methylase_N6_adenine_CS"/>
</dbReference>